<organism evidence="2 3">
    <name type="scientific">Gigaspora rosea</name>
    <dbReference type="NCBI Taxonomy" id="44941"/>
    <lineage>
        <taxon>Eukaryota</taxon>
        <taxon>Fungi</taxon>
        <taxon>Fungi incertae sedis</taxon>
        <taxon>Mucoromycota</taxon>
        <taxon>Glomeromycotina</taxon>
        <taxon>Glomeromycetes</taxon>
        <taxon>Diversisporales</taxon>
        <taxon>Gigasporaceae</taxon>
        <taxon>Gigaspora</taxon>
    </lineage>
</organism>
<evidence type="ECO:0000313" key="3">
    <source>
        <dbReference type="Proteomes" id="UP000266673"/>
    </source>
</evidence>
<dbReference type="Proteomes" id="UP000266673">
    <property type="component" value="Unassembled WGS sequence"/>
</dbReference>
<protein>
    <submittedName>
        <fullName evidence="2">Uncharacterized protein</fullName>
    </submittedName>
</protein>
<proteinExistence type="predicted"/>
<evidence type="ECO:0000256" key="1">
    <source>
        <dbReference type="SAM" id="MobiDB-lite"/>
    </source>
</evidence>
<feature type="region of interest" description="Disordered" evidence="1">
    <location>
        <begin position="97"/>
        <end position="172"/>
    </location>
</feature>
<comment type="caution">
    <text evidence="2">The sequence shown here is derived from an EMBL/GenBank/DDBJ whole genome shotgun (WGS) entry which is preliminary data.</text>
</comment>
<keyword evidence="3" id="KW-1185">Reference proteome</keyword>
<accession>A0A397W2L8</accession>
<reference evidence="2 3" key="1">
    <citation type="submission" date="2018-06" db="EMBL/GenBank/DDBJ databases">
        <title>Comparative genomics reveals the genomic features of Rhizophagus irregularis, R. cerebriforme, R. diaphanum and Gigaspora rosea, and their symbiotic lifestyle signature.</title>
        <authorList>
            <person name="Morin E."/>
            <person name="San Clemente H."/>
            <person name="Chen E.C.H."/>
            <person name="De La Providencia I."/>
            <person name="Hainaut M."/>
            <person name="Kuo A."/>
            <person name="Kohler A."/>
            <person name="Murat C."/>
            <person name="Tang N."/>
            <person name="Roy S."/>
            <person name="Loubradou J."/>
            <person name="Henrissat B."/>
            <person name="Grigoriev I.V."/>
            <person name="Corradi N."/>
            <person name="Roux C."/>
            <person name="Martin F.M."/>
        </authorList>
    </citation>
    <scope>NUCLEOTIDE SEQUENCE [LARGE SCALE GENOMIC DNA]</scope>
    <source>
        <strain evidence="2 3">DAOM 194757</strain>
    </source>
</reference>
<gene>
    <name evidence="2" type="ORF">C2G38_2158209</name>
</gene>
<feature type="compositionally biased region" description="Acidic residues" evidence="1">
    <location>
        <begin position="112"/>
        <end position="123"/>
    </location>
</feature>
<feature type="compositionally biased region" description="Basic and acidic residues" evidence="1">
    <location>
        <begin position="97"/>
        <end position="111"/>
    </location>
</feature>
<evidence type="ECO:0000313" key="2">
    <source>
        <dbReference type="EMBL" id="RIB28321.1"/>
    </source>
</evidence>
<dbReference type="EMBL" id="QKWP01000069">
    <property type="protein sequence ID" value="RIB28321.1"/>
    <property type="molecule type" value="Genomic_DNA"/>
</dbReference>
<dbReference type="AlphaFoldDB" id="A0A397W2L8"/>
<feature type="compositionally biased region" description="Basic and acidic residues" evidence="1">
    <location>
        <begin position="124"/>
        <end position="149"/>
    </location>
</feature>
<name>A0A397W2L8_9GLOM</name>
<sequence>MEKQAVKAQKVIIEAFGNCKLDDNQIPQALELIVKILEKIIQKEKENISTKGPVTEILNLYYVSEVSFNDAAVGFRSEGKDLESLLQKVAAKVEAVEAERKEGSGIKKDKKDDDDDETIVDEEDSKKKKDITKPTEKKTCPTRREHAEIEDITGTSVGHRDGIGVEKGGLGK</sequence>